<dbReference type="EMBL" id="JACMSC010000005">
    <property type="protein sequence ID" value="KAG6523012.1"/>
    <property type="molecule type" value="Genomic_DNA"/>
</dbReference>
<proteinExistence type="predicted"/>
<keyword evidence="11 14" id="KW-1133">Transmembrane helix</keyword>
<evidence type="ECO:0000256" key="8">
    <source>
        <dbReference type="ARBA" id="ARBA00022771"/>
    </source>
</evidence>
<keyword evidence="6 14" id="KW-0812">Transmembrane</keyword>
<evidence type="ECO:0000256" key="7">
    <source>
        <dbReference type="ARBA" id="ARBA00022723"/>
    </source>
</evidence>
<dbReference type="AlphaFoldDB" id="A0A8J5HAU2"/>
<evidence type="ECO:0000256" key="4">
    <source>
        <dbReference type="ARBA" id="ARBA00012483"/>
    </source>
</evidence>
<evidence type="ECO:0000256" key="6">
    <source>
        <dbReference type="ARBA" id="ARBA00022692"/>
    </source>
</evidence>
<evidence type="ECO:0000256" key="10">
    <source>
        <dbReference type="ARBA" id="ARBA00022833"/>
    </source>
</evidence>
<organism evidence="16 17">
    <name type="scientific">Zingiber officinale</name>
    <name type="common">Ginger</name>
    <name type="synonym">Amomum zingiber</name>
    <dbReference type="NCBI Taxonomy" id="94328"/>
    <lineage>
        <taxon>Eukaryota</taxon>
        <taxon>Viridiplantae</taxon>
        <taxon>Streptophyta</taxon>
        <taxon>Embryophyta</taxon>
        <taxon>Tracheophyta</taxon>
        <taxon>Spermatophyta</taxon>
        <taxon>Magnoliopsida</taxon>
        <taxon>Liliopsida</taxon>
        <taxon>Zingiberales</taxon>
        <taxon>Zingiberaceae</taxon>
        <taxon>Zingiber</taxon>
    </lineage>
</organism>
<comment type="caution">
    <text evidence="16">The sequence shown here is derived from an EMBL/GenBank/DDBJ whole genome shotgun (WGS) entry which is preliminary data.</text>
</comment>
<evidence type="ECO:0000256" key="11">
    <source>
        <dbReference type="ARBA" id="ARBA00022989"/>
    </source>
</evidence>
<dbReference type="InterPro" id="IPR013083">
    <property type="entry name" value="Znf_RING/FYVE/PHD"/>
</dbReference>
<sequence length="408" mass="45572">MSSEAFRDSTSNSSPLPLPPPQIASFPILAISVVGILATSILLLICYVFVIKCSLNEHHFHRRRRGHGHSTSLSPAADQLGVAESTIREIPTLRYRQLRVGAAECAVCLSEFQEQERIKLLPNCRHVFHIDCIDTWLQSNANCPLCRGSIVAPIPLHPLALTLALQRGHPHEVVLQIRDEERKIEFSGSRGDECIDVGKKEEKLRLQPLRRSFSADSSGDMQLHVALQRILQKSSHEESSFGGGRSRVIEFGVDGGPTAKLLASKYDAFANQVTLHLDVKILEVDMKHVVSAAIAIKGLGGLLFIFSSSFGAYLLVIALPDFRDPILFDFYNYDIQKPEFVQLFAMLFNYIMCTNIYTSSNNLNYQIDTLRFHLWLQNLALSGALLFFLGMKNSIPRQKGKSPKTKTV</sequence>
<evidence type="ECO:0000256" key="3">
    <source>
        <dbReference type="ARBA" id="ARBA00004906"/>
    </source>
</evidence>
<keyword evidence="9" id="KW-0833">Ubl conjugation pathway</keyword>
<reference evidence="16 17" key="1">
    <citation type="submission" date="2020-08" db="EMBL/GenBank/DDBJ databases">
        <title>Plant Genome Project.</title>
        <authorList>
            <person name="Zhang R.-G."/>
        </authorList>
    </citation>
    <scope>NUCLEOTIDE SEQUENCE [LARGE SCALE GENOMIC DNA]</scope>
    <source>
        <tissue evidence="16">Rhizome</tissue>
    </source>
</reference>
<dbReference type="Pfam" id="PF13639">
    <property type="entry name" value="zf-RING_2"/>
    <property type="match status" value="1"/>
</dbReference>
<dbReference type="GO" id="GO:0016567">
    <property type="term" value="P:protein ubiquitination"/>
    <property type="evidence" value="ECO:0007669"/>
    <property type="project" value="InterPro"/>
</dbReference>
<feature type="transmembrane region" description="Helical" evidence="14">
    <location>
        <begin position="294"/>
        <end position="320"/>
    </location>
</feature>
<feature type="transmembrane region" description="Helical" evidence="14">
    <location>
        <begin position="26"/>
        <end position="55"/>
    </location>
</feature>
<dbReference type="PROSITE" id="PS50089">
    <property type="entry name" value="ZF_RING_2"/>
    <property type="match status" value="1"/>
</dbReference>
<dbReference type="InterPro" id="IPR008637">
    <property type="entry name" value="HR_lesion"/>
</dbReference>
<gene>
    <name evidence="16" type="ORF">ZIOFF_020169</name>
</gene>
<feature type="transmembrane region" description="Helical" evidence="14">
    <location>
        <begin position="370"/>
        <end position="391"/>
    </location>
</feature>
<protein>
    <recommendedName>
        <fullName evidence="4">RING-type E3 ubiquitin transferase</fullName>
        <ecNumber evidence="4">2.3.2.27</ecNumber>
    </recommendedName>
</protein>
<dbReference type="CDD" id="cd16461">
    <property type="entry name" value="RING-H2_EL5-like"/>
    <property type="match status" value="1"/>
</dbReference>
<dbReference type="Gene3D" id="3.30.40.10">
    <property type="entry name" value="Zinc/RING finger domain, C3HC4 (zinc finger)"/>
    <property type="match status" value="1"/>
</dbReference>
<evidence type="ECO:0000256" key="13">
    <source>
        <dbReference type="PROSITE-ProRule" id="PRU00175"/>
    </source>
</evidence>
<keyword evidence="10" id="KW-0862">Zinc</keyword>
<dbReference type="InterPro" id="IPR001841">
    <property type="entry name" value="Znf_RING"/>
</dbReference>
<dbReference type="Pfam" id="PF05514">
    <property type="entry name" value="HR_lesion"/>
    <property type="match status" value="1"/>
</dbReference>
<evidence type="ECO:0000259" key="15">
    <source>
        <dbReference type="PROSITE" id="PS50089"/>
    </source>
</evidence>
<evidence type="ECO:0000256" key="2">
    <source>
        <dbReference type="ARBA" id="ARBA00004167"/>
    </source>
</evidence>
<keyword evidence="17" id="KW-1185">Reference proteome</keyword>
<dbReference type="InterPro" id="IPR044600">
    <property type="entry name" value="ATL1/ATL16-like"/>
</dbReference>
<dbReference type="EC" id="2.3.2.27" evidence="4"/>
<dbReference type="SUPFAM" id="SSF57850">
    <property type="entry name" value="RING/U-box"/>
    <property type="match status" value="1"/>
</dbReference>
<dbReference type="GO" id="GO:0061630">
    <property type="term" value="F:ubiquitin protein ligase activity"/>
    <property type="evidence" value="ECO:0007669"/>
    <property type="project" value="UniProtKB-EC"/>
</dbReference>
<evidence type="ECO:0000256" key="14">
    <source>
        <dbReference type="SAM" id="Phobius"/>
    </source>
</evidence>
<feature type="domain" description="RING-type" evidence="15">
    <location>
        <begin position="105"/>
        <end position="147"/>
    </location>
</feature>
<dbReference type="SMART" id="SM00184">
    <property type="entry name" value="RING"/>
    <property type="match status" value="1"/>
</dbReference>
<keyword evidence="12 14" id="KW-0472">Membrane</keyword>
<dbReference type="GO" id="GO:0008270">
    <property type="term" value="F:zinc ion binding"/>
    <property type="evidence" value="ECO:0007669"/>
    <property type="project" value="UniProtKB-KW"/>
</dbReference>
<evidence type="ECO:0000256" key="9">
    <source>
        <dbReference type="ARBA" id="ARBA00022786"/>
    </source>
</evidence>
<dbReference type="GO" id="GO:0016020">
    <property type="term" value="C:membrane"/>
    <property type="evidence" value="ECO:0007669"/>
    <property type="project" value="UniProtKB-SubCell"/>
</dbReference>
<accession>A0A8J5HAU2</accession>
<comment type="subcellular location">
    <subcellularLocation>
        <location evidence="2">Membrane</location>
        <topology evidence="2">Single-pass membrane protein</topology>
    </subcellularLocation>
</comment>
<keyword evidence="7" id="KW-0479">Metal-binding</keyword>
<keyword evidence="8 13" id="KW-0863">Zinc-finger</keyword>
<dbReference type="PANTHER" id="PTHR46913">
    <property type="entry name" value="RING-H2 FINGER PROTEIN ATL16"/>
    <property type="match status" value="1"/>
</dbReference>
<evidence type="ECO:0000256" key="12">
    <source>
        <dbReference type="ARBA" id="ARBA00023136"/>
    </source>
</evidence>
<evidence type="ECO:0000313" key="17">
    <source>
        <dbReference type="Proteomes" id="UP000734854"/>
    </source>
</evidence>
<comment type="catalytic activity">
    <reaction evidence="1">
        <text>S-ubiquitinyl-[E2 ubiquitin-conjugating enzyme]-L-cysteine + [acceptor protein]-L-lysine = [E2 ubiquitin-conjugating enzyme]-L-cysteine + N(6)-ubiquitinyl-[acceptor protein]-L-lysine.</text>
        <dbReference type="EC" id="2.3.2.27"/>
    </reaction>
</comment>
<evidence type="ECO:0000256" key="5">
    <source>
        <dbReference type="ARBA" id="ARBA00022679"/>
    </source>
</evidence>
<dbReference type="FunFam" id="3.30.40.10:FF:000187">
    <property type="entry name" value="E3 ubiquitin-protein ligase ATL6"/>
    <property type="match status" value="1"/>
</dbReference>
<dbReference type="Proteomes" id="UP000734854">
    <property type="component" value="Unassembled WGS sequence"/>
</dbReference>
<dbReference type="PANTHER" id="PTHR46913:SF1">
    <property type="entry name" value="RING-H2 FINGER PROTEIN ATL16"/>
    <property type="match status" value="1"/>
</dbReference>
<name>A0A8J5HAU2_ZINOF</name>
<keyword evidence="5" id="KW-0808">Transferase</keyword>
<evidence type="ECO:0000256" key="1">
    <source>
        <dbReference type="ARBA" id="ARBA00000900"/>
    </source>
</evidence>
<feature type="transmembrane region" description="Helical" evidence="14">
    <location>
        <begin position="340"/>
        <end position="358"/>
    </location>
</feature>
<comment type="pathway">
    <text evidence="3">Protein modification; protein ubiquitination.</text>
</comment>
<evidence type="ECO:0000313" key="16">
    <source>
        <dbReference type="EMBL" id="KAG6523012.1"/>
    </source>
</evidence>